<sequence>MATRENDDTRHTDADYEPDIDRVDEAVLALLVHGLHDERRAWKTFDWEALDRLHAKGLISNPASRAKSVVFTEEGLEAALRSHRILFARTPPKSG</sequence>
<evidence type="ECO:0000313" key="2">
    <source>
        <dbReference type="EMBL" id="MCC8429411.1"/>
    </source>
</evidence>
<feature type="domain" description="DUF6429" evidence="1">
    <location>
        <begin position="20"/>
        <end position="87"/>
    </location>
</feature>
<dbReference type="Proteomes" id="UP001198862">
    <property type="component" value="Unassembled WGS sequence"/>
</dbReference>
<gene>
    <name evidence="2" type="ORF">LJ725_10555</name>
</gene>
<dbReference type="Pfam" id="PF20008">
    <property type="entry name" value="DUF6429"/>
    <property type="match status" value="1"/>
</dbReference>
<dbReference type="InterPro" id="IPR045489">
    <property type="entry name" value="DUF6429"/>
</dbReference>
<comment type="caution">
    <text evidence="2">The sequence shown here is derived from an EMBL/GenBank/DDBJ whole genome shotgun (WGS) entry which is preliminary data.</text>
</comment>
<keyword evidence="3" id="KW-1185">Reference proteome</keyword>
<protein>
    <submittedName>
        <fullName evidence="2">DUF6429 family protein</fullName>
    </submittedName>
</protein>
<reference evidence="2 3" key="1">
    <citation type="submission" date="2021-11" db="EMBL/GenBank/DDBJ databases">
        <authorList>
            <person name="Lee D.-H."/>
            <person name="Kim S.-B."/>
        </authorList>
    </citation>
    <scope>NUCLEOTIDE SEQUENCE [LARGE SCALE GENOMIC DNA]</scope>
    <source>
        <strain evidence="2 3">KCTC 52223</strain>
    </source>
</reference>
<evidence type="ECO:0000259" key="1">
    <source>
        <dbReference type="Pfam" id="PF20008"/>
    </source>
</evidence>
<proteinExistence type="predicted"/>
<accession>A0ABS8KTL2</accession>
<name>A0ABS8KTL2_9HYPH</name>
<evidence type="ECO:0000313" key="3">
    <source>
        <dbReference type="Proteomes" id="UP001198862"/>
    </source>
</evidence>
<organism evidence="2 3">
    <name type="scientific">Reyranella aquatilis</name>
    <dbReference type="NCBI Taxonomy" id="2035356"/>
    <lineage>
        <taxon>Bacteria</taxon>
        <taxon>Pseudomonadati</taxon>
        <taxon>Pseudomonadota</taxon>
        <taxon>Alphaproteobacteria</taxon>
        <taxon>Hyphomicrobiales</taxon>
        <taxon>Reyranellaceae</taxon>
        <taxon>Reyranella</taxon>
    </lineage>
</organism>
<dbReference type="EMBL" id="JAJISD010000004">
    <property type="protein sequence ID" value="MCC8429411.1"/>
    <property type="molecule type" value="Genomic_DNA"/>
</dbReference>